<evidence type="ECO:0000259" key="1">
    <source>
        <dbReference type="PROSITE" id="PS51464"/>
    </source>
</evidence>
<name>A0ABN3USF2_9ACTN</name>
<dbReference type="EMBL" id="BAAATZ010000035">
    <property type="protein sequence ID" value="GAA2737659.1"/>
    <property type="molecule type" value="Genomic_DNA"/>
</dbReference>
<dbReference type="PANTHER" id="PTHR30390">
    <property type="entry name" value="SEDOHEPTULOSE 7-PHOSPHATE ISOMERASE / DNAA INITIATOR-ASSOCIATING FACTOR FOR REPLICATION INITIATION"/>
    <property type="match status" value="1"/>
</dbReference>
<dbReference type="InterPro" id="IPR046348">
    <property type="entry name" value="SIS_dom_sf"/>
</dbReference>
<dbReference type="SUPFAM" id="SSF53697">
    <property type="entry name" value="SIS domain"/>
    <property type="match status" value="1"/>
</dbReference>
<sequence length="202" mass="21129">MPPWETAEDRALTLFGARAEAGLALKREAGAVGRACRAMAGRFRRGGTLYTFGAGVAAADAAHIAVEFVHPVIVGKRALPAVPLNCETAPLTGEGAAEAFAARLESMAEPRDIVLALSSDGRCAAVLRGLDKARERGALTVALTGAGGGELAGGPAVDHLIVAASDDPRVVREMHVTVYHVLWELVHVFLERPGDLEQEAFS</sequence>
<dbReference type="RefSeq" id="WP_344457265.1">
    <property type="nucleotide sequence ID" value="NZ_BAAATZ010000035.1"/>
</dbReference>
<dbReference type="PROSITE" id="PS51464">
    <property type="entry name" value="SIS"/>
    <property type="match status" value="1"/>
</dbReference>
<comment type="caution">
    <text evidence="2">The sequence shown here is derived from an EMBL/GenBank/DDBJ whole genome shotgun (WGS) entry which is preliminary data.</text>
</comment>
<proteinExistence type="predicted"/>
<evidence type="ECO:0000313" key="2">
    <source>
        <dbReference type="EMBL" id="GAA2737659.1"/>
    </source>
</evidence>
<dbReference type="Proteomes" id="UP001501842">
    <property type="component" value="Unassembled WGS sequence"/>
</dbReference>
<dbReference type="Pfam" id="PF13580">
    <property type="entry name" value="SIS_2"/>
    <property type="match status" value="1"/>
</dbReference>
<organism evidence="2 3">
    <name type="scientific">Actinocorallia aurantiaca</name>
    <dbReference type="NCBI Taxonomy" id="46204"/>
    <lineage>
        <taxon>Bacteria</taxon>
        <taxon>Bacillati</taxon>
        <taxon>Actinomycetota</taxon>
        <taxon>Actinomycetes</taxon>
        <taxon>Streptosporangiales</taxon>
        <taxon>Thermomonosporaceae</taxon>
        <taxon>Actinocorallia</taxon>
    </lineage>
</organism>
<reference evidence="2 3" key="1">
    <citation type="journal article" date="2019" name="Int. J. Syst. Evol. Microbiol.">
        <title>The Global Catalogue of Microorganisms (GCM) 10K type strain sequencing project: providing services to taxonomists for standard genome sequencing and annotation.</title>
        <authorList>
            <consortium name="The Broad Institute Genomics Platform"/>
            <consortium name="The Broad Institute Genome Sequencing Center for Infectious Disease"/>
            <person name="Wu L."/>
            <person name="Ma J."/>
        </authorList>
    </citation>
    <scope>NUCLEOTIDE SEQUENCE [LARGE SCALE GENOMIC DNA]</scope>
    <source>
        <strain evidence="2 3">JCM 8201</strain>
    </source>
</reference>
<evidence type="ECO:0000313" key="3">
    <source>
        <dbReference type="Proteomes" id="UP001501842"/>
    </source>
</evidence>
<keyword evidence="3" id="KW-1185">Reference proteome</keyword>
<gene>
    <name evidence="2" type="ORF">GCM10010439_68650</name>
</gene>
<dbReference type="PANTHER" id="PTHR30390:SF6">
    <property type="entry name" value="DNAA INITIATOR-ASSOCIATING PROTEIN DIAA"/>
    <property type="match status" value="1"/>
</dbReference>
<feature type="domain" description="SIS" evidence="1">
    <location>
        <begin position="39"/>
        <end position="199"/>
    </location>
</feature>
<dbReference type="Gene3D" id="3.40.50.10490">
    <property type="entry name" value="Glucose-6-phosphate isomerase like protein, domain 1"/>
    <property type="match status" value="1"/>
</dbReference>
<dbReference type="InterPro" id="IPR050099">
    <property type="entry name" value="SIS_GmhA/DiaA_subfam"/>
</dbReference>
<protein>
    <submittedName>
        <fullName evidence="2">SIS domain-containing protein</fullName>
    </submittedName>
</protein>
<accession>A0ABN3USF2</accession>
<dbReference type="InterPro" id="IPR001347">
    <property type="entry name" value="SIS_dom"/>
</dbReference>